<dbReference type="InterPro" id="IPR039448">
    <property type="entry name" value="Beta_helix"/>
</dbReference>
<dbReference type="EMBL" id="SNRW01000572">
    <property type="protein sequence ID" value="KAA6400376.1"/>
    <property type="molecule type" value="Genomic_DNA"/>
</dbReference>
<name>A0A5J4X0U4_9EUKA</name>
<feature type="compositionally biased region" description="Low complexity" evidence="1">
    <location>
        <begin position="762"/>
        <end position="783"/>
    </location>
</feature>
<evidence type="ECO:0000256" key="1">
    <source>
        <dbReference type="SAM" id="MobiDB-lite"/>
    </source>
</evidence>
<evidence type="ECO:0000313" key="4">
    <source>
        <dbReference type="EMBL" id="KAA6400376.1"/>
    </source>
</evidence>
<gene>
    <name evidence="4" type="ORF">EZS28_004101</name>
</gene>
<feature type="signal peptide" evidence="2">
    <location>
        <begin position="1"/>
        <end position="20"/>
    </location>
</feature>
<dbReference type="Proteomes" id="UP000324800">
    <property type="component" value="Unassembled WGS sequence"/>
</dbReference>
<protein>
    <recommendedName>
        <fullName evidence="3">Right handed beta helix domain-containing protein</fullName>
    </recommendedName>
</protein>
<reference evidence="4 5" key="1">
    <citation type="submission" date="2019-03" db="EMBL/GenBank/DDBJ databases">
        <title>Single cell metagenomics reveals metabolic interactions within the superorganism composed of flagellate Streblomastix strix and complex community of Bacteroidetes bacteria on its surface.</title>
        <authorList>
            <person name="Treitli S.C."/>
            <person name="Kolisko M."/>
            <person name="Husnik F."/>
            <person name="Keeling P."/>
            <person name="Hampl V."/>
        </authorList>
    </citation>
    <scope>NUCLEOTIDE SEQUENCE [LARGE SCALE GENOMIC DNA]</scope>
    <source>
        <strain evidence="4">ST1C</strain>
    </source>
</reference>
<feature type="region of interest" description="Disordered" evidence="1">
    <location>
        <begin position="749"/>
        <end position="802"/>
    </location>
</feature>
<evidence type="ECO:0000313" key="5">
    <source>
        <dbReference type="Proteomes" id="UP000324800"/>
    </source>
</evidence>
<dbReference type="AlphaFoldDB" id="A0A5J4X0U4"/>
<sequence length="802" mass="87330">MQFPHFVTVLFLTYIIHAQAKINAGTLEGALKWGETSGIQKSARLGEGRYLTGGLDVAHKHISLHGSQFTEIELNDSINQKAIFVGEEAHISLQSLRFKPVGNLVAVVERQSQLLFEDSTLIGTTIKNSFEVNGGELVLTNLKMEFENVDERRVSNLVIFGESGGYLNVLKTSIDNIMTDGDRPLFGDGHASEITLTKCKFNQINIGHSSTSNFANNIIGQENVIIQDCSFIEVENVLMGGVVNGLNSNGNLQVIGSSFKSCHNTKHISEKISNKEYHTDILSGDASFSGVTFEDCTSQDFGGSIYFVSNGKLSISSTTIKGSQSYGGKGGAIYFEGNGKLSISSTTFKECRSLGQLIGQGGAIYIEGNGEISFSSSTFTECQAFGLQIGQGGAIYIEGDGKHWISSTTFKECLASGKENSEGGSMYSKGGQNKLSSTTFKQSLAFISESQSSQSNIDADQSKALGGALMVVDWKSGSSFSSVQFTTCVAGSGGGIYLASASGRIKFEVVSFKENTASIAGGGGIYAQDTKMIYLRYCTFSGNQGYGNEYGNDLHFSELGVETEQPDMLQIKKDMIYRSKSKSVEPRVYIADVGPQIDWLPDHYEGEWPVWASVAAINVVVYVVVRAVVHYVEYVVAEDALIVAITVASNAAANVVQRMDQVIMINAVQIVGVIKERDAKLKTNVARKVQINAVVARTAEEGRYYDKEGQQSQQRNGDGIAVVVADNKYDLRYGAQQPYAAYQIPAYQYPQQNQPPLPPPLQHNNPQVQQNSYSPQQQFNPMYQQPPPQNQQLPYGKEDFLQ</sequence>
<proteinExistence type="predicted"/>
<feature type="domain" description="Right handed beta helix" evidence="3">
    <location>
        <begin position="363"/>
        <end position="548"/>
    </location>
</feature>
<evidence type="ECO:0000256" key="2">
    <source>
        <dbReference type="SAM" id="SignalP"/>
    </source>
</evidence>
<dbReference type="Pfam" id="PF13229">
    <property type="entry name" value="Beta_helix"/>
    <property type="match status" value="1"/>
</dbReference>
<accession>A0A5J4X0U4</accession>
<dbReference type="OrthoDB" id="5950997at2759"/>
<dbReference type="InterPro" id="IPR011050">
    <property type="entry name" value="Pectin_lyase_fold/virulence"/>
</dbReference>
<evidence type="ECO:0000259" key="3">
    <source>
        <dbReference type="Pfam" id="PF13229"/>
    </source>
</evidence>
<comment type="caution">
    <text evidence="4">The sequence shown here is derived from an EMBL/GenBank/DDBJ whole genome shotgun (WGS) entry which is preliminary data.</text>
</comment>
<feature type="chain" id="PRO_5023818190" description="Right handed beta helix domain-containing protein" evidence="2">
    <location>
        <begin position="21"/>
        <end position="802"/>
    </location>
</feature>
<organism evidence="4 5">
    <name type="scientific">Streblomastix strix</name>
    <dbReference type="NCBI Taxonomy" id="222440"/>
    <lineage>
        <taxon>Eukaryota</taxon>
        <taxon>Metamonada</taxon>
        <taxon>Preaxostyla</taxon>
        <taxon>Oxymonadida</taxon>
        <taxon>Streblomastigidae</taxon>
        <taxon>Streblomastix</taxon>
    </lineage>
</organism>
<dbReference type="SUPFAM" id="SSF51126">
    <property type="entry name" value="Pectin lyase-like"/>
    <property type="match status" value="2"/>
</dbReference>
<keyword evidence="2" id="KW-0732">Signal</keyword>